<proteinExistence type="predicted"/>
<name>A0AAU9TWK6_EUPED</name>
<reference evidence="3" key="1">
    <citation type="submission" date="2022-03" db="EMBL/GenBank/DDBJ databases">
        <authorList>
            <person name="Tunstrom K."/>
        </authorList>
    </citation>
    <scope>NUCLEOTIDE SEQUENCE</scope>
</reference>
<dbReference type="GO" id="GO:0005634">
    <property type="term" value="C:nucleus"/>
    <property type="evidence" value="ECO:0007669"/>
    <property type="project" value="TreeGrafter"/>
</dbReference>
<sequence>MSQILDIDGSVLEGGGQILRISISLSAILGIPVRVYNIRADRVKPGLAEQHLKGLQLVATMCQAKIKGANIGSTEIEFVPGKLRGGHYLADTQTAGSITLLHQVALPCALFADSAVTLDLKGGTNTDLAPQIDYTERVFRNLLNRFGADFNMNILRRG</sequence>
<evidence type="ECO:0000313" key="3">
    <source>
        <dbReference type="EMBL" id="CAH2089887.1"/>
    </source>
</evidence>
<evidence type="ECO:0000256" key="1">
    <source>
        <dbReference type="ARBA" id="ARBA00021428"/>
    </source>
</evidence>
<evidence type="ECO:0000259" key="2">
    <source>
        <dbReference type="Pfam" id="PF01137"/>
    </source>
</evidence>
<organism evidence="3 4">
    <name type="scientific">Euphydryas editha</name>
    <name type="common">Edith's checkerspot</name>
    <dbReference type="NCBI Taxonomy" id="104508"/>
    <lineage>
        <taxon>Eukaryota</taxon>
        <taxon>Metazoa</taxon>
        <taxon>Ecdysozoa</taxon>
        <taxon>Arthropoda</taxon>
        <taxon>Hexapoda</taxon>
        <taxon>Insecta</taxon>
        <taxon>Pterygota</taxon>
        <taxon>Neoptera</taxon>
        <taxon>Endopterygota</taxon>
        <taxon>Lepidoptera</taxon>
        <taxon>Glossata</taxon>
        <taxon>Ditrysia</taxon>
        <taxon>Papilionoidea</taxon>
        <taxon>Nymphalidae</taxon>
        <taxon>Nymphalinae</taxon>
        <taxon>Euphydryas</taxon>
    </lineage>
</organism>
<dbReference type="Pfam" id="PF01137">
    <property type="entry name" value="RTC"/>
    <property type="match status" value="1"/>
</dbReference>
<dbReference type="EMBL" id="CAKOGL010000008">
    <property type="protein sequence ID" value="CAH2089887.1"/>
    <property type="molecule type" value="Genomic_DNA"/>
</dbReference>
<dbReference type="InterPro" id="IPR000228">
    <property type="entry name" value="RNA3'_term_phos_cyc"/>
</dbReference>
<dbReference type="GO" id="GO:0003963">
    <property type="term" value="F:RNA-3'-phosphate cyclase activity"/>
    <property type="evidence" value="ECO:0007669"/>
    <property type="project" value="TreeGrafter"/>
</dbReference>
<keyword evidence="4" id="KW-1185">Reference proteome</keyword>
<comment type="caution">
    <text evidence="3">The sequence shown here is derived from an EMBL/GenBank/DDBJ whole genome shotgun (WGS) entry which is preliminary data.</text>
</comment>
<dbReference type="Proteomes" id="UP001153954">
    <property type="component" value="Unassembled WGS sequence"/>
</dbReference>
<feature type="domain" description="RNA 3'-terminal phosphate cyclase" evidence="2">
    <location>
        <begin position="12"/>
        <end position="158"/>
    </location>
</feature>
<dbReference type="InterPro" id="IPR013792">
    <property type="entry name" value="RNA3'P_cycl/enolpyr_Trfase_a/b"/>
</dbReference>
<evidence type="ECO:0000313" key="4">
    <source>
        <dbReference type="Proteomes" id="UP001153954"/>
    </source>
</evidence>
<dbReference type="PANTHER" id="PTHR11096">
    <property type="entry name" value="RNA 3' TERMINAL PHOSPHATE CYCLASE"/>
    <property type="match status" value="1"/>
</dbReference>
<dbReference type="GO" id="GO:0006396">
    <property type="term" value="P:RNA processing"/>
    <property type="evidence" value="ECO:0007669"/>
    <property type="project" value="InterPro"/>
</dbReference>
<dbReference type="Gene3D" id="3.65.10.20">
    <property type="entry name" value="RNA 3'-terminal phosphate cyclase domain"/>
    <property type="match status" value="1"/>
</dbReference>
<dbReference type="InterPro" id="IPR023797">
    <property type="entry name" value="RNA3'_phos_cyclase_dom"/>
</dbReference>
<dbReference type="SUPFAM" id="SSF55205">
    <property type="entry name" value="EPT/RTPC-like"/>
    <property type="match status" value="1"/>
</dbReference>
<gene>
    <name evidence="3" type="ORF">EEDITHA_LOCUS5895</name>
</gene>
<dbReference type="AlphaFoldDB" id="A0AAU9TWK6"/>
<protein>
    <recommendedName>
        <fullName evidence="1">RNA 3'-terminal phosphate cyclase</fullName>
    </recommendedName>
</protein>
<dbReference type="InterPro" id="IPR037136">
    <property type="entry name" value="RNA3'_phos_cyclase_dom_sf"/>
</dbReference>
<dbReference type="PANTHER" id="PTHR11096:SF0">
    <property type="entry name" value="RNA 3'-TERMINAL PHOSPHATE CYCLASE"/>
    <property type="match status" value="1"/>
</dbReference>
<accession>A0AAU9TWK6</accession>